<comment type="caution">
    <text evidence="1">The sequence shown here is derived from an EMBL/GenBank/DDBJ whole genome shotgun (WGS) entry which is preliminary data.</text>
</comment>
<dbReference type="Proteomes" id="UP000235145">
    <property type="component" value="Unassembled WGS sequence"/>
</dbReference>
<proteinExistence type="predicted"/>
<keyword evidence="2" id="KW-1185">Reference proteome</keyword>
<dbReference type="AlphaFoldDB" id="A0A9R1VA65"/>
<evidence type="ECO:0000313" key="2">
    <source>
        <dbReference type="Proteomes" id="UP000235145"/>
    </source>
</evidence>
<reference evidence="1 2" key="1">
    <citation type="journal article" date="2017" name="Nat. Commun.">
        <title>Genome assembly with in vitro proximity ligation data and whole-genome triplication in lettuce.</title>
        <authorList>
            <person name="Reyes-Chin-Wo S."/>
            <person name="Wang Z."/>
            <person name="Yang X."/>
            <person name="Kozik A."/>
            <person name="Arikit S."/>
            <person name="Song C."/>
            <person name="Xia L."/>
            <person name="Froenicke L."/>
            <person name="Lavelle D.O."/>
            <person name="Truco M.J."/>
            <person name="Xia R."/>
            <person name="Zhu S."/>
            <person name="Xu C."/>
            <person name="Xu H."/>
            <person name="Xu X."/>
            <person name="Cox K."/>
            <person name="Korf I."/>
            <person name="Meyers B.C."/>
            <person name="Michelmore R.W."/>
        </authorList>
    </citation>
    <scope>NUCLEOTIDE SEQUENCE [LARGE SCALE GENOMIC DNA]</scope>
    <source>
        <strain evidence="2">cv. Salinas</strain>
        <tissue evidence="1">Seedlings</tissue>
    </source>
</reference>
<gene>
    <name evidence="1" type="ORF">LSAT_V11C500258380</name>
</gene>
<name>A0A9R1VA65_LACSA</name>
<evidence type="ECO:0000313" key="1">
    <source>
        <dbReference type="EMBL" id="KAJ0202531.1"/>
    </source>
</evidence>
<accession>A0A9R1VA65</accession>
<organism evidence="1 2">
    <name type="scientific">Lactuca sativa</name>
    <name type="common">Garden lettuce</name>
    <dbReference type="NCBI Taxonomy" id="4236"/>
    <lineage>
        <taxon>Eukaryota</taxon>
        <taxon>Viridiplantae</taxon>
        <taxon>Streptophyta</taxon>
        <taxon>Embryophyta</taxon>
        <taxon>Tracheophyta</taxon>
        <taxon>Spermatophyta</taxon>
        <taxon>Magnoliopsida</taxon>
        <taxon>eudicotyledons</taxon>
        <taxon>Gunneridae</taxon>
        <taxon>Pentapetalae</taxon>
        <taxon>asterids</taxon>
        <taxon>campanulids</taxon>
        <taxon>Asterales</taxon>
        <taxon>Asteraceae</taxon>
        <taxon>Cichorioideae</taxon>
        <taxon>Cichorieae</taxon>
        <taxon>Lactucinae</taxon>
        <taxon>Lactuca</taxon>
    </lineage>
</organism>
<protein>
    <submittedName>
        <fullName evidence="1">Uncharacterized protein</fullName>
    </submittedName>
</protein>
<sequence length="101" mass="11803">MNIGTEYFSIYVNHREDLYKECLKAVQTGLLLSKKPTIEIDRLDGIDARHCSVLRLLTTWFDLKWINIHSTRTKSLIFVSLDRNAKYTCKHGSPLRNAYRS</sequence>
<dbReference type="EMBL" id="NBSK02000005">
    <property type="protein sequence ID" value="KAJ0202531.1"/>
    <property type="molecule type" value="Genomic_DNA"/>
</dbReference>